<gene>
    <name evidence="3" type="ORF">PRVXT_002290</name>
</gene>
<proteinExistence type="predicted"/>
<evidence type="ECO:0000313" key="3">
    <source>
        <dbReference type="EMBL" id="XBX76415.1"/>
    </source>
</evidence>
<accession>A0AAU7VQH4</accession>
<dbReference type="AlphaFoldDB" id="A0AAU7VQH4"/>
<feature type="domain" description="DUF4126" evidence="2">
    <location>
        <begin position="5"/>
        <end position="171"/>
    </location>
</feature>
<dbReference type="Pfam" id="PF13548">
    <property type="entry name" value="DUF4126"/>
    <property type="match status" value="1"/>
</dbReference>
<dbReference type="EMBL" id="CP158367">
    <property type="protein sequence ID" value="XBX76415.1"/>
    <property type="molecule type" value="Genomic_DNA"/>
</dbReference>
<feature type="transmembrane region" description="Helical" evidence="1">
    <location>
        <begin position="7"/>
        <end position="32"/>
    </location>
</feature>
<protein>
    <submittedName>
        <fullName evidence="3">DUF4126 domain-containing protein</fullName>
    </submittedName>
</protein>
<organism evidence="3">
    <name type="scientific">Proteinivorax tanatarense</name>
    <dbReference type="NCBI Taxonomy" id="1260629"/>
    <lineage>
        <taxon>Bacteria</taxon>
        <taxon>Bacillati</taxon>
        <taxon>Bacillota</taxon>
        <taxon>Clostridia</taxon>
        <taxon>Eubacteriales</taxon>
        <taxon>Proteinivoracaceae</taxon>
        <taxon>Proteinivorax</taxon>
    </lineage>
</organism>
<feature type="transmembrane region" description="Helical" evidence="1">
    <location>
        <begin position="44"/>
        <end position="64"/>
    </location>
</feature>
<reference evidence="3" key="1">
    <citation type="journal article" date="2013" name="Extremophiles">
        <title>Proteinivorax tanatarense gen. nov., sp. nov., an anaerobic, haloalkaliphilic, proteolytic bacterium isolated from a decaying algal bloom, and proposal of Proteinivoraceae fam. nov.</title>
        <authorList>
            <person name="Kevbrin V."/>
            <person name="Boltyanskaya Y."/>
            <person name="Zhilina T."/>
            <person name="Kolganova T."/>
            <person name="Lavrentjeva E."/>
            <person name="Kuznetsov B."/>
        </authorList>
    </citation>
    <scope>NUCLEOTIDE SEQUENCE</scope>
    <source>
        <strain evidence="3">Z-910T</strain>
    </source>
</reference>
<evidence type="ECO:0000259" key="2">
    <source>
        <dbReference type="Pfam" id="PF13548"/>
    </source>
</evidence>
<dbReference type="InterPro" id="IPR025196">
    <property type="entry name" value="DUF4126"/>
</dbReference>
<keyword evidence="1" id="KW-0472">Membrane</keyword>
<keyword evidence="1" id="KW-1133">Transmembrane helix</keyword>
<dbReference type="RefSeq" id="WP_350345154.1">
    <property type="nucleotide sequence ID" value="NZ_CP158367.1"/>
</dbReference>
<reference evidence="3" key="2">
    <citation type="submission" date="2024-06" db="EMBL/GenBank/DDBJ databases">
        <authorList>
            <person name="Petrova K.O."/>
            <person name="Toshchakov S.V."/>
            <person name="Boltjanskaja Y.V."/>
            <person name="Kevbrin V."/>
        </authorList>
    </citation>
    <scope>NUCLEOTIDE SEQUENCE</scope>
    <source>
        <strain evidence="3">Z-910T</strain>
    </source>
</reference>
<keyword evidence="1" id="KW-0812">Transmembrane</keyword>
<feature type="transmembrane region" description="Helical" evidence="1">
    <location>
        <begin position="146"/>
        <end position="171"/>
    </location>
</feature>
<sequence>MILNLLVGIGLSTAAGLRVFTPFLTISIASYYGVIVPPESLEWLATNQAVIVLSVATISELIAYEVPWFNNLLNLISIPFATIAGIIITASFLTDASPLQQWSLSIIAGGGTALTADLFSNTAHVALTATSGGTANPIFSLIESALTIAISVVAIIAITVPVALILVPILFKLIKWVGDFFHPSQNIN</sequence>
<evidence type="ECO:0000256" key="1">
    <source>
        <dbReference type="SAM" id="Phobius"/>
    </source>
</evidence>
<feature type="transmembrane region" description="Helical" evidence="1">
    <location>
        <begin position="71"/>
        <end position="93"/>
    </location>
</feature>
<name>A0AAU7VQH4_9FIRM</name>